<dbReference type="InterPro" id="IPR045851">
    <property type="entry name" value="AMP-bd_C_sf"/>
</dbReference>
<sequence>MDLLTFEQLWQRSVAAHGDRTFLLFRDRQRTDAEWTYAEFDRLVTAAAARLEELGASRERPVHLCVGNCPAFVLLWLAASRIGTWIVPVDPTSGARELQHQAERTSPAVTFIAAEHADAAAALSNPVVALEQTADDLRHGGPLVPEHGGEPGARQAPAPLERLAVMFTSGTTSQPKGVVLTQANYGYTGRTMAELSGLRPHHRWLVTLPLFHANAQFYCFASAIATGASVALTSSFSASGWVDDASALRATHASLFAAPIRMILSKQADRPATAEGPQLSLTHVWFAQNLSHAHYEAFARLCGVLPRQLYGMTETTAVVACQPPGREGPDSIGPVIPGRRIRIHRLAETDAAGAEARPESAEALAAATRSDEDRPGLLQVYGRRGVELFREYLDAPEVTRRAFASSAGEEAHDDDLPEVLFTTGDLVTSDASGVLRFAGRSDDIIKVAGENISLAEVEAVLAEAPGVLEVAVVSEADPIRDAVPVAHVVAQDPAHPPLEAELMQYAAQHLPKAARPHRWKWLEALPRTSVGKIRRHALRQ</sequence>
<gene>
    <name evidence="3" type="ORF">GCM10009823_12450</name>
</gene>
<dbReference type="InterPro" id="IPR000873">
    <property type="entry name" value="AMP-dep_synth/lig_dom"/>
</dbReference>
<evidence type="ECO:0000259" key="2">
    <source>
        <dbReference type="Pfam" id="PF13193"/>
    </source>
</evidence>
<dbReference type="Gene3D" id="3.30.300.30">
    <property type="match status" value="1"/>
</dbReference>
<dbReference type="Pfam" id="PF00501">
    <property type="entry name" value="AMP-binding"/>
    <property type="match status" value="1"/>
</dbReference>
<dbReference type="PANTHER" id="PTHR43767">
    <property type="entry name" value="LONG-CHAIN-FATTY-ACID--COA LIGASE"/>
    <property type="match status" value="1"/>
</dbReference>
<dbReference type="InterPro" id="IPR025110">
    <property type="entry name" value="AMP-bd_C"/>
</dbReference>
<proteinExistence type="predicted"/>
<reference evidence="3 4" key="1">
    <citation type="journal article" date="2019" name="Int. J. Syst. Evol. Microbiol.">
        <title>The Global Catalogue of Microorganisms (GCM) 10K type strain sequencing project: providing services to taxonomists for standard genome sequencing and annotation.</title>
        <authorList>
            <consortium name="The Broad Institute Genomics Platform"/>
            <consortium name="The Broad Institute Genome Sequencing Center for Infectious Disease"/>
            <person name="Wu L."/>
            <person name="Ma J."/>
        </authorList>
    </citation>
    <scope>NUCLEOTIDE SEQUENCE [LARGE SCALE GENOMIC DNA]</scope>
    <source>
        <strain evidence="3 4">JCM 15900</strain>
    </source>
</reference>
<comment type="caution">
    <text evidence="3">The sequence shown here is derived from an EMBL/GenBank/DDBJ whole genome shotgun (WGS) entry which is preliminary data.</text>
</comment>
<protein>
    <submittedName>
        <fullName evidence="3">ATP-dependent acyl-CoA ligase</fullName>
    </submittedName>
</protein>
<dbReference type="InterPro" id="IPR050237">
    <property type="entry name" value="ATP-dep_AMP-bd_enzyme"/>
</dbReference>
<dbReference type="GO" id="GO:0016874">
    <property type="term" value="F:ligase activity"/>
    <property type="evidence" value="ECO:0007669"/>
    <property type="project" value="UniProtKB-KW"/>
</dbReference>
<dbReference type="InterPro" id="IPR020845">
    <property type="entry name" value="AMP-binding_CS"/>
</dbReference>
<feature type="domain" description="AMP-binding enzyme C-terminal" evidence="2">
    <location>
        <begin position="456"/>
        <end position="532"/>
    </location>
</feature>
<evidence type="ECO:0000259" key="1">
    <source>
        <dbReference type="Pfam" id="PF00501"/>
    </source>
</evidence>
<keyword evidence="4" id="KW-1185">Reference proteome</keyword>
<dbReference type="InterPro" id="IPR042099">
    <property type="entry name" value="ANL_N_sf"/>
</dbReference>
<feature type="domain" description="AMP-dependent synthetase/ligase" evidence="1">
    <location>
        <begin position="11"/>
        <end position="344"/>
    </location>
</feature>
<evidence type="ECO:0000313" key="3">
    <source>
        <dbReference type="EMBL" id="GAA2093845.1"/>
    </source>
</evidence>
<dbReference type="PANTHER" id="PTHR43767:SF1">
    <property type="entry name" value="NONRIBOSOMAL PEPTIDE SYNTHASE PES1 (EUROFUNG)-RELATED"/>
    <property type="match status" value="1"/>
</dbReference>
<dbReference type="Gene3D" id="3.40.50.12780">
    <property type="entry name" value="N-terminal domain of ligase-like"/>
    <property type="match status" value="1"/>
</dbReference>
<keyword evidence="3" id="KW-0436">Ligase</keyword>
<dbReference type="EMBL" id="BAAAPZ010000004">
    <property type="protein sequence ID" value="GAA2093845.1"/>
    <property type="molecule type" value="Genomic_DNA"/>
</dbReference>
<name>A0ABN2WM54_9MICO</name>
<dbReference type="SUPFAM" id="SSF56801">
    <property type="entry name" value="Acetyl-CoA synthetase-like"/>
    <property type="match status" value="1"/>
</dbReference>
<dbReference type="RefSeq" id="WP_344336294.1">
    <property type="nucleotide sequence ID" value="NZ_BAAAPZ010000004.1"/>
</dbReference>
<evidence type="ECO:0000313" key="4">
    <source>
        <dbReference type="Proteomes" id="UP001500984"/>
    </source>
</evidence>
<dbReference type="Proteomes" id="UP001500984">
    <property type="component" value="Unassembled WGS sequence"/>
</dbReference>
<dbReference type="PROSITE" id="PS00455">
    <property type="entry name" value="AMP_BINDING"/>
    <property type="match status" value="1"/>
</dbReference>
<organism evidence="3 4">
    <name type="scientific">Brevibacterium salitolerans</name>
    <dbReference type="NCBI Taxonomy" id="1403566"/>
    <lineage>
        <taxon>Bacteria</taxon>
        <taxon>Bacillati</taxon>
        <taxon>Actinomycetota</taxon>
        <taxon>Actinomycetes</taxon>
        <taxon>Micrococcales</taxon>
        <taxon>Brevibacteriaceae</taxon>
        <taxon>Brevibacterium</taxon>
    </lineage>
</organism>
<accession>A0ABN2WM54</accession>
<dbReference type="Pfam" id="PF13193">
    <property type="entry name" value="AMP-binding_C"/>
    <property type="match status" value="1"/>
</dbReference>